<evidence type="ECO:0000313" key="2">
    <source>
        <dbReference type="Proteomes" id="UP000020681"/>
    </source>
</evidence>
<evidence type="ECO:0000313" key="1">
    <source>
        <dbReference type="EMBL" id="EUA90749.1"/>
    </source>
</evidence>
<sequence length="42" mass="4275">MVSSFGNRVNNSGVCAALLGVFGPPLGTTNVSSMRTPPRPGK</sequence>
<proteinExistence type="predicted"/>
<keyword evidence="2" id="KW-1185">Reference proteome</keyword>
<comment type="caution">
    <text evidence="1">The sequence shown here is derived from an EMBL/GenBank/DDBJ whole genome shotgun (WGS) entry which is preliminary data.</text>
</comment>
<organism evidence="1 2">
    <name type="scientific">Mycobacterium ulcerans str. Harvey</name>
    <dbReference type="NCBI Taxonomy" id="1299332"/>
    <lineage>
        <taxon>Bacteria</taxon>
        <taxon>Bacillati</taxon>
        <taxon>Actinomycetota</taxon>
        <taxon>Actinomycetes</taxon>
        <taxon>Mycobacteriales</taxon>
        <taxon>Mycobacteriaceae</taxon>
        <taxon>Mycobacterium</taxon>
        <taxon>Mycobacterium ulcerans group</taxon>
    </lineage>
</organism>
<protein>
    <submittedName>
        <fullName evidence="1">Uncharacterized protein</fullName>
    </submittedName>
</protein>
<reference evidence="1 2" key="1">
    <citation type="submission" date="2014-01" db="EMBL/GenBank/DDBJ databases">
        <authorList>
            <person name="Dobos K."/>
            <person name="Lenaerts A."/>
            <person name="Ordway D."/>
            <person name="DeGroote M.A."/>
            <person name="Parker T."/>
            <person name="Sizemore C."/>
            <person name="Tallon L.J."/>
            <person name="Sadzewicz L.K."/>
            <person name="Sengamalay N."/>
            <person name="Fraser C.M."/>
            <person name="Hine E."/>
            <person name="Shefchek K.A."/>
            <person name="Das S.P."/>
            <person name="Tettelin H."/>
        </authorList>
    </citation>
    <scope>NUCLEOTIDE SEQUENCE [LARGE SCALE GENOMIC DNA]</scope>
    <source>
        <strain evidence="1 2">Harvey</strain>
    </source>
</reference>
<name>A0ABP3AM37_MYCUL</name>
<dbReference type="EMBL" id="JAOL01000099">
    <property type="protein sequence ID" value="EUA90749.1"/>
    <property type="molecule type" value="Genomic_DNA"/>
</dbReference>
<accession>A0ABP3AM37</accession>
<gene>
    <name evidence="1" type="ORF">I551_2794</name>
</gene>
<dbReference type="Proteomes" id="UP000020681">
    <property type="component" value="Unassembled WGS sequence"/>
</dbReference>